<gene>
    <name evidence="2" type="ORF">ACFOND_06380</name>
</gene>
<dbReference type="EMBL" id="JBHRYN010000008">
    <property type="protein sequence ID" value="MFC3701265.1"/>
    <property type="molecule type" value="Genomic_DNA"/>
</dbReference>
<sequence length="133" mass="14114">MKRQYTSQQGVALVAAIFLIVVLGLAVVVMSVLATRNTQQNTQSLLQMRAIAAASAALEHGAQNIVETGTCTSGTGITLTALPGFSVNLTCSQSAHNRPSQRITLFRLTASAEYGSPNNADYVWTELTSTIEL</sequence>
<name>A0ABV7WPK7_9GAMM</name>
<keyword evidence="1" id="KW-1133">Transmembrane helix</keyword>
<comment type="caution">
    <text evidence="2">The sequence shown here is derived from an EMBL/GenBank/DDBJ whole genome shotgun (WGS) entry which is preliminary data.</text>
</comment>
<evidence type="ECO:0000313" key="3">
    <source>
        <dbReference type="Proteomes" id="UP001595710"/>
    </source>
</evidence>
<organism evidence="2 3">
    <name type="scientific">Reinekea marina</name>
    <dbReference type="NCBI Taxonomy" id="1310421"/>
    <lineage>
        <taxon>Bacteria</taxon>
        <taxon>Pseudomonadati</taxon>
        <taxon>Pseudomonadota</taxon>
        <taxon>Gammaproteobacteria</taxon>
        <taxon>Oceanospirillales</taxon>
        <taxon>Saccharospirillaceae</taxon>
        <taxon>Reinekea</taxon>
    </lineage>
</organism>
<keyword evidence="1" id="KW-0812">Transmembrane</keyword>
<keyword evidence="3" id="KW-1185">Reference proteome</keyword>
<evidence type="ECO:0008006" key="4">
    <source>
        <dbReference type="Google" id="ProtNLM"/>
    </source>
</evidence>
<accession>A0ABV7WPK7</accession>
<reference evidence="3" key="1">
    <citation type="journal article" date="2019" name="Int. J. Syst. Evol. Microbiol.">
        <title>The Global Catalogue of Microorganisms (GCM) 10K type strain sequencing project: providing services to taxonomists for standard genome sequencing and annotation.</title>
        <authorList>
            <consortium name="The Broad Institute Genomics Platform"/>
            <consortium name="The Broad Institute Genome Sequencing Center for Infectious Disease"/>
            <person name="Wu L."/>
            <person name="Ma J."/>
        </authorList>
    </citation>
    <scope>NUCLEOTIDE SEQUENCE [LARGE SCALE GENOMIC DNA]</scope>
    <source>
        <strain evidence="3">CECT 8288</strain>
    </source>
</reference>
<proteinExistence type="predicted"/>
<evidence type="ECO:0000256" key="1">
    <source>
        <dbReference type="SAM" id="Phobius"/>
    </source>
</evidence>
<protein>
    <recommendedName>
        <fullName evidence="4">MSHA biogenesis protein MshP</fullName>
    </recommendedName>
</protein>
<evidence type="ECO:0000313" key="2">
    <source>
        <dbReference type="EMBL" id="MFC3701265.1"/>
    </source>
</evidence>
<keyword evidence="1" id="KW-0472">Membrane</keyword>
<dbReference type="RefSeq" id="WP_290282732.1">
    <property type="nucleotide sequence ID" value="NZ_JAUFQI010000001.1"/>
</dbReference>
<dbReference type="Proteomes" id="UP001595710">
    <property type="component" value="Unassembled WGS sequence"/>
</dbReference>
<feature type="transmembrane region" description="Helical" evidence="1">
    <location>
        <begin position="12"/>
        <end position="34"/>
    </location>
</feature>